<protein>
    <submittedName>
        <fullName evidence="3">Serine hydrolase</fullName>
    </submittedName>
</protein>
<reference evidence="3 4" key="1">
    <citation type="submission" date="2019-11" db="EMBL/GenBank/DDBJ databases">
        <title>Isolation and Application of One Kind of P-Hydroxybenzoic Acid Degrading Bacterium in Mitigating Cropping Obstacle of Cucumber.</title>
        <authorList>
            <person name="Wu F."/>
            <person name="An Y."/>
        </authorList>
    </citation>
    <scope>NUCLEOTIDE SEQUENCE [LARGE SCALE GENOMIC DNA]</scope>
    <source>
        <strain evidence="3 4">P620</strain>
    </source>
</reference>
<dbReference type="AlphaFoldDB" id="A0A6B8MUB4"/>
<dbReference type="GO" id="GO:0016787">
    <property type="term" value="F:hydrolase activity"/>
    <property type="evidence" value="ECO:0007669"/>
    <property type="project" value="UniProtKB-KW"/>
</dbReference>
<dbReference type="RefSeq" id="WP_154680239.1">
    <property type="nucleotide sequence ID" value="NZ_CP046115.1"/>
</dbReference>
<evidence type="ECO:0000259" key="2">
    <source>
        <dbReference type="Pfam" id="PF00144"/>
    </source>
</evidence>
<evidence type="ECO:0000313" key="3">
    <source>
        <dbReference type="EMBL" id="QGN37814.1"/>
    </source>
</evidence>
<dbReference type="OrthoDB" id="119951at2"/>
<gene>
    <name evidence="3" type="ORF">GJ746_11090</name>
</gene>
<dbReference type="InterPro" id="IPR051478">
    <property type="entry name" value="Beta-lactamase-like_AB/R"/>
</dbReference>
<dbReference type="InterPro" id="IPR012338">
    <property type="entry name" value="Beta-lactam/transpept-like"/>
</dbReference>
<evidence type="ECO:0000313" key="4">
    <source>
        <dbReference type="Proteomes" id="UP000427108"/>
    </source>
</evidence>
<dbReference type="EMBL" id="CP046115">
    <property type="protein sequence ID" value="QGN37814.1"/>
    <property type="molecule type" value="Genomic_DNA"/>
</dbReference>
<dbReference type="Pfam" id="PF00144">
    <property type="entry name" value="Beta-lactamase"/>
    <property type="match status" value="1"/>
</dbReference>
<evidence type="ECO:0000256" key="1">
    <source>
        <dbReference type="ARBA" id="ARBA00038473"/>
    </source>
</evidence>
<feature type="domain" description="Beta-lactamase-related" evidence="2">
    <location>
        <begin position="44"/>
        <end position="368"/>
    </location>
</feature>
<dbReference type="PANTHER" id="PTHR22935:SF95">
    <property type="entry name" value="BETA-LACTAMASE-LIKE 1-RELATED"/>
    <property type="match status" value="1"/>
</dbReference>
<organism evidence="3 4">
    <name type="scientific">Klebsiella oxytoca</name>
    <dbReference type="NCBI Taxonomy" id="571"/>
    <lineage>
        <taxon>Bacteria</taxon>
        <taxon>Pseudomonadati</taxon>
        <taxon>Pseudomonadota</taxon>
        <taxon>Gammaproteobacteria</taxon>
        <taxon>Enterobacterales</taxon>
        <taxon>Enterobacteriaceae</taxon>
        <taxon>Klebsiella/Raoultella group</taxon>
        <taxon>Klebsiella</taxon>
    </lineage>
</organism>
<proteinExistence type="inferred from homology"/>
<sequence length="391" mass="42305">MASCSPPDEVILDSAIDKALATLPPLPEGVIIAIGWAISSEQGVVVDEDIHFRGQALQYDGTKTAPDQQTLFKLASVSKLFTALAYSYSLSDPDCQINEETTLQSLMTFSGTMAPALNPLPLLSLANYTSGLPADNVSSPPPGLHPDPSPYKIYSVDEMQSFLDSTHFFVFPRGEFYHYSDLGFSLLGAAVARAYGMDNINDWMRAYLFENTTMNMTASRYCPLPPESRPDNFPVGFEYIQGDKKYNEVQEFYDGLFGAYYGGGGVMLPAADMMTWMKFNMGCLAPFPDTPQILARMQNSSTPVRTPNDEALGLGWFISQEQPLLAKNGDLPGVNTAIVISNSPQPGTVSSSVGVFVLINLSGAGDLATNIATQIFQTINRSPVIPPITGA</sequence>
<comment type="similarity">
    <text evidence="1">Belongs to the beta-lactamase family.</text>
</comment>
<dbReference type="SUPFAM" id="SSF56601">
    <property type="entry name" value="beta-lactamase/transpeptidase-like"/>
    <property type="match status" value="1"/>
</dbReference>
<dbReference type="InterPro" id="IPR001466">
    <property type="entry name" value="Beta-lactam-related"/>
</dbReference>
<dbReference type="PANTHER" id="PTHR22935">
    <property type="entry name" value="PENICILLIN-BINDING PROTEIN"/>
    <property type="match status" value="1"/>
</dbReference>
<dbReference type="Gene3D" id="3.40.710.10">
    <property type="entry name" value="DD-peptidase/beta-lactamase superfamily"/>
    <property type="match status" value="1"/>
</dbReference>
<name>A0A6B8MUB4_KLEOX</name>
<dbReference type="Proteomes" id="UP000427108">
    <property type="component" value="Chromosome"/>
</dbReference>
<keyword evidence="3" id="KW-0378">Hydrolase</keyword>
<accession>A0A6B8MUB4</accession>